<name>A0A517SJ79_9PLAN</name>
<proteinExistence type="predicted"/>
<evidence type="ECO:0000256" key="1">
    <source>
        <dbReference type="SAM" id="SignalP"/>
    </source>
</evidence>
<reference evidence="2 3" key="1">
    <citation type="submission" date="2019-02" db="EMBL/GenBank/DDBJ databases">
        <title>Deep-cultivation of Planctomycetes and their phenomic and genomic characterization uncovers novel biology.</title>
        <authorList>
            <person name="Wiegand S."/>
            <person name="Jogler M."/>
            <person name="Boedeker C."/>
            <person name="Pinto D."/>
            <person name="Vollmers J."/>
            <person name="Rivas-Marin E."/>
            <person name="Kohn T."/>
            <person name="Peeters S.H."/>
            <person name="Heuer A."/>
            <person name="Rast P."/>
            <person name="Oberbeckmann S."/>
            <person name="Bunk B."/>
            <person name="Jeske O."/>
            <person name="Meyerdierks A."/>
            <person name="Storesund J.E."/>
            <person name="Kallscheuer N."/>
            <person name="Luecker S."/>
            <person name="Lage O.M."/>
            <person name="Pohl T."/>
            <person name="Merkel B.J."/>
            <person name="Hornburger P."/>
            <person name="Mueller R.-W."/>
            <person name="Bruemmer F."/>
            <person name="Labrenz M."/>
            <person name="Spormann A.M."/>
            <person name="Op den Camp H."/>
            <person name="Overmann J."/>
            <person name="Amann R."/>
            <person name="Jetten M.S.M."/>
            <person name="Mascher T."/>
            <person name="Medema M.H."/>
            <person name="Devos D.P."/>
            <person name="Kaster A.-K."/>
            <person name="Ovreas L."/>
            <person name="Rohde M."/>
            <person name="Galperin M.Y."/>
            <person name="Jogler C."/>
        </authorList>
    </citation>
    <scope>NUCLEOTIDE SEQUENCE [LARGE SCALE GENOMIC DNA]</scope>
    <source>
        <strain evidence="2 3">Pan44</strain>
    </source>
</reference>
<accession>A0A517SJ79</accession>
<evidence type="ECO:0000313" key="3">
    <source>
        <dbReference type="Proteomes" id="UP000315700"/>
    </source>
</evidence>
<evidence type="ECO:0000313" key="2">
    <source>
        <dbReference type="EMBL" id="QDT56169.1"/>
    </source>
</evidence>
<dbReference type="KEGG" id="ccos:Pan44_42210"/>
<keyword evidence="1" id="KW-0732">Signal</keyword>
<feature type="signal peptide" evidence="1">
    <location>
        <begin position="1"/>
        <end position="23"/>
    </location>
</feature>
<feature type="chain" id="PRO_5022096867" evidence="1">
    <location>
        <begin position="24"/>
        <end position="112"/>
    </location>
</feature>
<keyword evidence="3" id="KW-1185">Reference proteome</keyword>
<protein>
    <submittedName>
        <fullName evidence="2">Uncharacterized protein</fullName>
    </submittedName>
</protein>
<sequence length="112" mass="12357" precursor="true">MFRKTLLSAAAALSMFSVANVEASDRFSLGLNLGGNYPVYQPAPVIVNPYPTVYAPSYGYTTPGYGYGGAYGYVNPGVSFNYSNYNAYRPVRPGYNNFRGPVNHYGHNRFCR</sequence>
<gene>
    <name evidence="2" type="ORF">Pan44_42210</name>
</gene>
<organism evidence="2 3">
    <name type="scientific">Caulifigura coniformis</name>
    <dbReference type="NCBI Taxonomy" id="2527983"/>
    <lineage>
        <taxon>Bacteria</taxon>
        <taxon>Pseudomonadati</taxon>
        <taxon>Planctomycetota</taxon>
        <taxon>Planctomycetia</taxon>
        <taxon>Planctomycetales</taxon>
        <taxon>Planctomycetaceae</taxon>
        <taxon>Caulifigura</taxon>
    </lineage>
</organism>
<dbReference type="Proteomes" id="UP000315700">
    <property type="component" value="Chromosome"/>
</dbReference>
<dbReference type="AlphaFoldDB" id="A0A517SJ79"/>
<dbReference type="EMBL" id="CP036271">
    <property type="protein sequence ID" value="QDT56169.1"/>
    <property type="molecule type" value="Genomic_DNA"/>
</dbReference>
<dbReference type="RefSeq" id="WP_145033183.1">
    <property type="nucleotide sequence ID" value="NZ_CP036271.1"/>
</dbReference>
<dbReference type="InParanoid" id="A0A517SJ79"/>